<dbReference type="EMBL" id="JADEXS010000110">
    <property type="protein sequence ID" value="MBE9022851.1"/>
    <property type="molecule type" value="Genomic_DNA"/>
</dbReference>
<proteinExistence type="inferred from homology"/>
<dbReference type="Gene3D" id="3.20.20.80">
    <property type="entry name" value="Glycosidases"/>
    <property type="match status" value="1"/>
</dbReference>
<dbReference type="Proteomes" id="UP000622533">
    <property type="component" value="Unassembled WGS sequence"/>
</dbReference>
<dbReference type="Pfam" id="PF02806">
    <property type="entry name" value="Alpha-amylase_C"/>
    <property type="match status" value="1"/>
</dbReference>
<dbReference type="InterPro" id="IPR004193">
    <property type="entry name" value="Glyco_hydro_13_N"/>
</dbReference>
<dbReference type="SMART" id="SM00642">
    <property type="entry name" value="Aamy"/>
    <property type="match status" value="1"/>
</dbReference>
<dbReference type="GO" id="GO:0003844">
    <property type="term" value="F:1,4-alpha-glucan branching enzyme activity"/>
    <property type="evidence" value="ECO:0007669"/>
    <property type="project" value="UniProtKB-EC"/>
</dbReference>
<dbReference type="PANTHER" id="PTHR43651:SF11">
    <property type="entry name" value="MALTO-OLIGOSYLTREHALOSE TREHALOHYDROLASE"/>
    <property type="match status" value="1"/>
</dbReference>
<evidence type="ECO:0000256" key="5">
    <source>
        <dbReference type="PIRSR" id="PIRSR000463-1"/>
    </source>
</evidence>
<dbReference type="SUPFAM" id="SSF51011">
    <property type="entry name" value="Glycosyl hydrolase domain"/>
    <property type="match status" value="1"/>
</dbReference>
<protein>
    <recommendedName>
        <fullName evidence="3">1,4-alpha-glucan branching enzyme</fullName>
        <ecNumber evidence="3">2.4.1.18</ecNumber>
    </recommendedName>
</protein>
<dbReference type="CDD" id="cd11325">
    <property type="entry name" value="AmyAc_GTHase"/>
    <property type="match status" value="1"/>
</dbReference>
<comment type="caution">
    <text evidence="7">The sequence shown here is derived from an EMBL/GenBank/DDBJ whole genome shotgun (WGS) entry which is preliminary data.</text>
</comment>
<dbReference type="InterPro" id="IPR013780">
    <property type="entry name" value="Glyco_hydro_b"/>
</dbReference>
<dbReference type="InterPro" id="IPR014756">
    <property type="entry name" value="Ig_E-set"/>
</dbReference>
<reference evidence="7" key="1">
    <citation type="submission" date="2020-10" db="EMBL/GenBank/DDBJ databases">
        <authorList>
            <person name="Castelo-Branco R."/>
            <person name="Eusebio N."/>
            <person name="Adriana R."/>
            <person name="Vieira A."/>
            <person name="Brugerolle De Fraissinette N."/>
            <person name="Rezende De Castro R."/>
            <person name="Schneider M.P."/>
            <person name="Vasconcelos V."/>
            <person name="Leao P.N."/>
        </authorList>
    </citation>
    <scope>NUCLEOTIDE SEQUENCE</scope>
    <source>
        <strain evidence="7">LEGE 12446</strain>
    </source>
</reference>
<keyword evidence="4" id="KW-0808">Transferase</keyword>
<feature type="domain" description="Glycosyl hydrolase family 13 catalytic" evidence="6">
    <location>
        <begin position="140"/>
        <end position="501"/>
    </location>
</feature>
<sequence>MVLSTKPSVNSDTPVKASTHTGMGAIFYETGTAFRVWAPFASAVYVAGDFNQWSTTANPLASENNGHWSVDVPEAKEGQKYRYVIKSEFIPADTVWWRTDPYCKHVLDNDDASGVIVKDRYDWGTNTFNMPPWNELVIYELHVASFNRTDAKPGDLSSIIDKLAVLKDLGINVIELMPIFGFPGEYSLGYNPAFPFDIESNYGEASEFKNFVKKAHELGIAVILDVVYNHFGDRELDYSLRRFDGWYQNNGDGIYFYNDRRVHTDFGPRPDYGRGEVRQYIRDNALMWLEEYHIDGLRFDSTVNIRNIEGRNNEPANDIPEGWSLMQWINNEIDSKMPWKITIAEDLQNNEWINRSTAAGGAGFDSQWGSFFYYSIFNAVVAPSDSARNMYSVRDAILQRFETDAWKRVIYSENHDEVAQINNKVRLPEAIWRGHADSWFARKRSTLAAALVFTSPGIPMIFQGQEFLEWGSWNDSGSLDWSKKDQFGGIWSLYQSLIRLRRNWYNNTRGLQGQHVNVHHVNNNDKVIAFHRWDNGGAGDDVVVIVNMGDRSYDSYSLGFPRGGTWKVRFNSDWNGYSPDFGNHPGYDTFAEGSNPNNSDGMPFRANVGIGAYSVLILSQ</sequence>
<organism evidence="7 8">
    <name type="scientific">Desmonostoc muscorum LEGE 12446</name>
    <dbReference type="NCBI Taxonomy" id="1828758"/>
    <lineage>
        <taxon>Bacteria</taxon>
        <taxon>Bacillati</taxon>
        <taxon>Cyanobacteriota</taxon>
        <taxon>Cyanophyceae</taxon>
        <taxon>Nostocales</taxon>
        <taxon>Nostocaceae</taxon>
        <taxon>Desmonostoc</taxon>
    </lineage>
</organism>
<feature type="active site" description="Proton donor" evidence="5">
    <location>
        <position position="345"/>
    </location>
</feature>
<dbReference type="InterPro" id="IPR044143">
    <property type="entry name" value="GlgB_N_E_set_prok"/>
</dbReference>
<dbReference type="EC" id="2.4.1.18" evidence="3"/>
<dbReference type="InterPro" id="IPR037439">
    <property type="entry name" value="Branching_enzy"/>
</dbReference>
<dbReference type="InterPro" id="IPR013783">
    <property type="entry name" value="Ig-like_fold"/>
</dbReference>
<dbReference type="GO" id="GO:0004553">
    <property type="term" value="F:hydrolase activity, hydrolyzing O-glycosyl compounds"/>
    <property type="evidence" value="ECO:0007669"/>
    <property type="project" value="InterPro"/>
</dbReference>
<dbReference type="Gene3D" id="2.60.40.1180">
    <property type="entry name" value="Golgi alpha-mannosidase II"/>
    <property type="match status" value="1"/>
</dbReference>
<dbReference type="CDD" id="cd02855">
    <property type="entry name" value="E_set_GBE_prok_N"/>
    <property type="match status" value="1"/>
</dbReference>
<dbReference type="InterPro" id="IPR017853">
    <property type="entry name" value="GH"/>
</dbReference>
<evidence type="ECO:0000313" key="8">
    <source>
        <dbReference type="Proteomes" id="UP000622533"/>
    </source>
</evidence>
<evidence type="ECO:0000313" key="7">
    <source>
        <dbReference type="EMBL" id="MBE9022851.1"/>
    </source>
</evidence>
<keyword evidence="8" id="KW-1185">Reference proteome</keyword>
<evidence type="ECO:0000256" key="2">
    <source>
        <dbReference type="ARBA" id="ARBA00009000"/>
    </source>
</evidence>
<evidence type="ECO:0000256" key="4">
    <source>
        <dbReference type="ARBA" id="ARBA00022679"/>
    </source>
</evidence>
<evidence type="ECO:0000259" key="6">
    <source>
        <dbReference type="SMART" id="SM00642"/>
    </source>
</evidence>
<dbReference type="Pfam" id="PF02922">
    <property type="entry name" value="CBM_48"/>
    <property type="match status" value="1"/>
</dbReference>
<dbReference type="InterPro" id="IPR006048">
    <property type="entry name" value="A-amylase/branching_C"/>
</dbReference>
<feature type="active site" description="Nucleophile" evidence="5">
    <location>
        <position position="300"/>
    </location>
</feature>
<evidence type="ECO:0000256" key="3">
    <source>
        <dbReference type="ARBA" id="ARBA00012541"/>
    </source>
</evidence>
<dbReference type="Pfam" id="PF00128">
    <property type="entry name" value="Alpha-amylase"/>
    <property type="match status" value="2"/>
</dbReference>
<dbReference type="SUPFAM" id="SSF51445">
    <property type="entry name" value="(Trans)glycosidases"/>
    <property type="match status" value="1"/>
</dbReference>
<evidence type="ECO:0000256" key="1">
    <source>
        <dbReference type="ARBA" id="ARBA00000826"/>
    </source>
</evidence>
<gene>
    <name evidence="7" type="ORF">IQ276_10525</name>
</gene>
<dbReference type="SUPFAM" id="SSF81296">
    <property type="entry name" value="E set domains"/>
    <property type="match status" value="1"/>
</dbReference>
<dbReference type="AlphaFoldDB" id="A0A8J6ZPI4"/>
<dbReference type="Gene3D" id="2.60.40.10">
    <property type="entry name" value="Immunoglobulins"/>
    <property type="match status" value="1"/>
</dbReference>
<dbReference type="PANTHER" id="PTHR43651">
    <property type="entry name" value="1,4-ALPHA-GLUCAN-BRANCHING ENZYME"/>
    <property type="match status" value="1"/>
</dbReference>
<name>A0A8J6ZPI4_DESMC</name>
<dbReference type="RefSeq" id="WP_193915955.1">
    <property type="nucleotide sequence ID" value="NZ_JADEXS020000001.1"/>
</dbReference>
<comment type="similarity">
    <text evidence="2">Belongs to the glycosyl hydrolase 13 family. GlgB subfamily.</text>
</comment>
<dbReference type="GO" id="GO:0043169">
    <property type="term" value="F:cation binding"/>
    <property type="evidence" value="ECO:0007669"/>
    <property type="project" value="InterPro"/>
</dbReference>
<dbReference type="GO" id="GO:0005978">
    <property type="term" value="P:glycogen biosynthetic process"/>
    <property type="evidence" value="ECO:0007669"/>
    <property type="project" value="InterPro"/>
</dbReference>
<accession>A0A8J6ZPI4</accession>
<comment type="catalytic activity">
    <reaction evidence="1">
        <text>Transfers a segment of a (1-&gt;4)-alpha-D-glucan chain to a primary hydroxy group in a similar glucan chain.</text>
        <dbReference type="EC" id="2.4.1.18"/>
    </reaction>
</comment>
<dbReference type="PIRSF" id="PIRSF000463">
    <property type="entry name" value="GlgB"/>
    <property type="match status" value="1"/>
</dbReference>
<dbReference type="InterPro" id="IPR006047">
    <property type="entry name" value="GH13_cat_dom"/>
</dbReference>